<dbReference type="PANTHER" id="PTHR30474:SF2">
    <property type="entry name" value="PEPTIDOGLYCAN GLYCOSYLTRANSFERASE FTSW-RELATED"/>
    <property type="match status" value="1"/>
</dbReference>
<comment type="catalytic activity">
    <reaction evidence="15">
        <text>[GlcNAc-(1-&gt;4)-Mur2Ac(oyl-L-Ala-gamma-D-Glu-L-Lys-D-Ala-D-Ala)](n)-di-trans,octa-cis-undecaprenyl diphosphate + beta-D-GlcNAc-(1-&gt;4)-Mur2Ac(oyl-L-Ala-gamma-D-Glu-L-Lys-D-Ala-D-Ala)-di-trans,octa-cis-undecaprenyl diphosphate = [GlcNAc-(1-&gt;4)-Mur2Ac(oyl-L-Ala-gamma-D-Glu-L-Lys-D-Ala-D-Ala)](n+1)-di-trans,octa-cis-undecaprenyl diphosphate + di-trans,octa-cis-undecaprenyl diphosphate + H(+)</text>
        <dbReference type="Rhea" id="RHEA:23708"/>
        <dbReference type="Rhea" id="RHEA-COMP:9602"/>
        <dbReference type="Rhea" id="RHEA-COMP:9603"/>
        <dbReference type="ChEBI" id="CHEBI:15378"/>
        <dbReference type="ChEBI" id="CHEBI:58405"/>
        <dbReference type="ChEBI" id="CHEBI:60033"/>
        <dbReference type="ChEBI" id="CHEBI:78435"/>
        <dbReference type="EC" id="2.4.99.28"/>
    </reaction>
</comment>
<dbReference type="EMBL" id="JAAAPO010000003">
    <property type="protein sequence ID" value="NBC36845.1"/>
    <property type="molecule type" value="Genomic_DNA"/>
</dbReference>
<evidence type="ECO:0000313" key="19">
    <source>
        <dbReference type="Proteomes" id="UP000753724"/>
    </source>
</evidence>
<evidence type="ECO:0000256" key="13">
    <source>
        <dbReference type="ARBA" id="ARBA00041418"/>
    </source>
</evidence>
<comment type="similarity">
    <text evidence="11">Belongs to the SEDS family. FtsW subfamily.</text>
</comment>
<keyword evidence="5" id="KW-0133">Cell shape</keyword>
<feature type="transmembrane region" description="Helical" evidence="17">
    <location>
        <begin position="338"/>
        <end position="359"/>
    </location>
</feature>
<evidence type="ECO:0000256" key="16">
    <source>
        <dbReference type="SAM" id="MobiDB-lite"/>
    </source>
</evidence>
<feature type="transmembrane region" description="Helical" evidence="17">
    <location>
        <begin position="113"/>
        <end position="134"/>
    </location>
</feature>
<evidence type="ECO:0000256" key="11">
    <source>
        <dbReference type="ARBA" id="ARBA00038053"/>
    </source>
</evidence>
<evidence type="ECO:0000256" key="3">
    <source>
        <dbReference type="ARBA" id="ARBA00022679"/>
    </source>
</evidence>
<evidence type="ECO:0000256" key="4">
    <source>
        <dbReference type="ARBA" id="ARBA00022692"/>
    </source>
</evidence>
<keyword evidence="3" id="KW-0808">Transferase</keyword>
<proteinExistence type="inferred from homology"/>
<evidence type="ECO:0000256" key="8">
    <source>
        <dbReference type="ARBA" id="ARBA00023136"/>
    </source>
</evidence>
<feature type="transmembrane region" description="Helical" evidence="17">
    <location>
        <begin position="305"/>
        <end position="326"/>
    </location>
</feature>
<feature type="transmembrane region" description="Helical" evidence="17">
    <location>
        <begin position="83"/>
        <end position="101"/>
    </location>
</feature>
<keyword evidence="2" id="KW-0328">Glycosyltransferase</keyword>
<feature type="region of interest" description="Disordered" evidence="16">
    <location>
        <begin position="1"/>
        <end position="24"/>
    </location>
</feature>
<evidence type="ECO:0000256" key="5">
    <source>
        <dbReference type="ARBA" id="ARBA00022960"/>
    </source>
</evidence>
<evidence type="ECO:0000256" key="6">
    <source>
        <dbReference type="ARBA" id="ARBA00022984"/>
    </source>
</evidence>
<keyword evidence="7 17" id="KW-1133">Transmembrane helix</keyword>
<accession>A0ABW9XE78</accession>
<comment type="subcellular location">
    <subcellularLocation>
        <location evidence="1">Membrane</location>
        <topology evidence="1">Multi-pass membrane protein</topology>
    </subcellularLocation>
</comment>
<gene>
    <name evidence="18" type="ORF">GTZ99_09775</name>
</gene>
<evidence type="ECO:0000313" key="18">
    <source>
        <dbReference type="EMBL" id="NBC36845.1"/>
    </source>
</evidence>
<name>A0ABW9XE78_9SPHN</name>
<feature type="transmembrane region" description="Helical" evidence="17">
    <location>
        <begin position="45"/>
        <end position="63"/>
    </location>
</feature>
<organism evidence="18 19">
    <name type="scientific">Novosphingobium ovatum</name>
    <dbReference type="NCBI Taxonomy" id="1908523"/>
    <lineage>
        <taxon>Bacteria</taxon>
        <taxon>Pseudomonadati</taxon>
        <taxon>Pseudomonadota</taxon>
        <taxon>Alphaproteobacteria</taxon>
        <taxon>Sphingomonadales</taxon>
        <taxon>Sphingomonadaceae</taxon>
        <taxon>Novosphingobium</taxon>
    </lineage>
</organism>
<evidence type="ECO:0000256" key="15">
    <source>
        <dbReference type="ARBA" id="ARBA00049902"/>
    </source>
</evidence>
<dbReference type="InterPro" id="IPR001182">
    <property type="entry name" value="FtsW/RodA"/>
</dbReference>
<dbReference type="EC" id="2.4.99.28" evidence="14"/>
<evidence type="ECO:0000256" key="10">
    <source>
        <dbReference type="ARBA" id="ARBA00033270"/>
    </source>
</evidence>
<evidence type="ECO:0000256" key="17">
    <source>
        <dbReference type="SAM" id="Phobius"/>
    </source>
</evidence>
<protein>
    <recommendedName>
        <fullName evidence="12">Probable peptidoglycan glycosyltransferase FtsW</fullName>
        <ecNumber evidence="14">2.4.99.28</ecNumber>
    </recommendedName>
    <alternativeName>
        <fullName evidence="13">Cell division protein FtsW</fullName>
    </alternativeName>
    <alternativeName>
        <fullName evidence="10">Cell wall polymerase</fullName>
    </alternativeName>
    <alternativeName>
        <fullName evidence="9">Peptidoglycan polymerase</fullName>
    </alternativeName>
</protein>
<keyword evidence="4 17" id="KW-0812">Transmembrane</keyword>
<keyword evidence="6" id="KW-0573">Peptidoglycan synthesis</keyword>
<keyword evidence="19" id="KW-1185">Reference proteome</keyword>
<dbReference type="Pfam" id="PF01098">
    <property type="entry name" value="FTSW_RODA_SPOVE"/>
    <property type="match status" value="1"/>
</dbReference>
<evidence type="ECO:0000256" key="1">
    <source>
        <dbReference type="ARBA" id="ARBA00004141"/>
    </source>
</evidence>
<comment type="caution">
    <text evidence="18">The sequence shown here is derived from an EMBL/GenBank/DDBJ whole genome shotgun (WGS) entry which is preliminary data.</text>
</comment>
<sequence>MAGSPPPAASEQAPYVPGTPRTATGGLARRRGEWAIWWREIDRPLLLLIIALMGMGTLAVAAASPASARRLSTAKTALPDLYFFWPHLRWQIMGFLAMIGASRLSREHARRAGIILFFLMLAGLFAVFLPGIGSTVKGARRWINLGFSLQPSEFLKPAFAIALAWVLSWKLRDAKLPVMLISTGLMALVAALLMAQPDFGSTVLFASVWFVLMLLSGLPTRWIGGVAVLGAVGVAAAYMLYGNARNRIDAYFIPCLPTSFDQVCLAKRTLMSGGWTGTGLWLGTRKLGLPEAHTDYIFSVMGEEFGLLMCALVVALYFAVVARVLIRLAEEEDLFTVLAGAGLIAQLGGQAFINILVNLQLFPSKGMTLPLISYGGSSTVALCLGVGFLLAITRRNPYLTHDPFAPKGGLANPMGLFK</sequence>
<evidence type="ECO:0000256" key="9">
    <source>
        <dbReference type="ARBA" id="ARBA00032370"/>
    </source>
</evidence>
<feature type="transmembrane region" description="Helical" evidence="17">
    <location>
        <begin position="222"/>
        <end position="241"/>
    </location>
</feature>
<dbReference type="RefSeq" id="WP_161718276.1">
    <property type="nucleotide sequence ID" value="NZ_JAAAPO010000003.1"/>
</dbReference>
<keyword evidence="8 17" id="KW-0472">Membrane</keyword>
<dbReference type="PANTHER" id="PTHR30474">
    <property type="entry name" value="CELL CYCLE PROTEIN"/>
    <property type="match status" value="1"/>
</dbReference>
<dbReference type="Proteomes" id="UP000753724">
    <property type="component" value="Unassembled WGS sequence"/>
</dbReference>
<evidence type="ECO:0000256" key="2">
    <source>
        <dbReference type="ARBA" id="ARBA00022676"/>
    </source>
</evidence>
<feature type="transmembrane region" description="Helical" evidence="17">
    <location>
        <begin position="176"/>
        <end position="193"/>
    </location>
</feature>
<evidence type="ECO:0000256" key="14">
    <source>
        <dbReference type="ARBA" id="ARBA00044770"/>
    </source>
</evidence>
<evidence type="ECO:0000256" key="12">
    <source>
        <dbReference type="ARBA" id="ARBA00041185"/>
    </source>
</evidence>
<reference evidence="19" key="1">
    <citation type="submission" date="2020-01" db="EMBL/GenBank/DDBJ databases">
        <title>Sphingomonas sp. strain CSW-10.</title>
        <authorList>
            <person name="Chen W.-M."/>
        </authorList>
    </citation>
    <scope>NUCLEOTIDE SEQUENCE [LARGE SCALE GENOMIC DNA]</scope>
    <source>
        <strain evidence="19">FSY-8</strain>
    </source>
</reference>
<evidence type="ECO:0000256" key="7">
    <source>
        <dbReference type="ARBA" id="ARBA00022989"/>
    </source>
</evidence>
<feature type="transmembrane region" description="Helical" evidence="17">
    <location>
        <begin position="154"/>
        <end position="169"/>
    </location>
</feature>
<feature type="transmembrane region" description="Helical" evidence="17">
    <location>
        <begin position="371"/>
        <end position="392"/>
    </location>
</feature>
<feature type="transmembrane region" description="Helical" evidence="17">
    <location>
        <begin position="199"/>
        <end position="215"/>
    </location>
</feature>